<feature type="region of interest" description="Disordered" evidence="1">
    <location>
        <begin position="1"/>
        <end position="21"/>
    </location>
</feature>
<dbReference type="AlphaFoldDB" id="A0A914H0T4"/>
<dbReference type="WBParaSite" id="Gr19_v10_g12986.t1">
    <property type="protein sequence ID" value="Gr19_v10_g12986.t1"/>
    <property type="gene ID" value="Gr19_v10_g12986"/>
</dbReference>
<name>A0A914H0T4_GLORO</name>
<accession>A0A914H0T4</accession>
<evidence type="ECO:0000313" key="3">
    <source>
        <dbReference type="WBParaSite" id="Gr19_v10_g12986.t1"/>
    </source>
</evidence>
<keyword evidence="2" id="KW-1185">Reference proteome</keyword>
<dbReference type="Proteomes" id="UP000887572">
    <property type="component" value="Unplaced"/>
</dbReference>
<feature type="region of interest" description="Disordered" evidence="1">
    <location>
        <begin position="45"/>
        <end position="83"/>
    </location>
</feature>
<sequence length="253" mass="28732">MPKRLVFGVRDGDPRTAPTWTGSAAAMEDGHVEYDDDILLKESDALDDWSDNDSNSSSGEIWQNDDDDMGQSTTDESCPRNRYSTDDKMQIVEQYNELKTKRPHLRLRVVAEILGIPERTLISIRKELGPAQCPKIYKRRSIYLEFGTKENKCVKCRQLFWPLKANNVKRHLALCHPKLVDQIEAEKAKRAIQNNKIGTVSIDHRKSLFSFIIKRNASKSDVKMPSTESELLQKQKIGGESKGKKVKVEGGQS</sequence>
<reference evidence="3" key="1">
    <citation type="submission" date="2022-11" db="UniProtKB">
        <authorList>
            <consortium name="WormBaseParasite"/>
        </authorList>
    </citation>
    <scope>IDENTIFICATION</scope>
</reference>
<feature type="region of interest" description="Disordered" evidence="1">
    <location>
        <begin position="223"/>
        <end position="253"/>
    </location>
</feature>
<evidence type="ECO:0000313" key="2">
    <source>
        <dbReference type="Proteomes" id="UP000887572"/>
    </source>
</evidence>
<organism evidence="2 3">
    <name type="scientific">Globodera rostochiensis</name>
    <name type="common">Golden nematode worm</name>
    <name type="synonym">Heterodera rostochiensis</name>
    <dbReference type="NCBI Taxonomy" id="31243"/>
    <lineage>
        <taxon>Eukaryota</taxon>
        <taxon>Metazoa</taxon>
        <taxon>Ecdysozoa</taxon>
        <taxon>Nematoda</taxon>
        <taxon>Chromadorea</taxon>
        <taxon>Rhabditida</taxon>
        <taxon>Tylenchina</taxon>
        <taxon>Tylenchomorpha</taxon>
        <taxon>Tylenchoidea</taxon>
        <taxon>Heteroderidae</taxon>
        <taxon>Heteroderinae</taxon>
        <taxon>Globodera</taxon>
    </lineage>
</organism>
<protein>
    <submittedName>
        <fullName evidence="3">BED-type domain-containing protein</fullName>
    </submittedName>
</protein>
<proteinExistence type="predicted"/>
<evidence type="ECO:0000256" key="1">
    <source>
        <dbReference type="SAM" id="MobiDB-lite"/>
    </source>
</evidence>
<feature type="compositionally biased region" description="Basic and acidic residues" evidence="1">
    <location>
        <begin position="231"/>
        <end position="253"/>
    </location>
</feature>